<dbReference type="Proteomes" id="UP000266669">
    <property type="component" value="Unassembled WGS sequence"/>
</dbReference>
<comment type="caution">
    <text evidence="1">The sequence shown here is derived from an EMBL/GenBank/DDBJ whole genome shotgun (WGS) entry which is preliminary data.</text>
</comment>
<organism evidence="1 2">
    <name type="scientific">Leptospira stimsonii</name>
    <dbReference type="NCBI Taxonomy" id="2202203"/>
    <lineage>
        <taxon>Bacteria</taxon>
        <taxon>Pseudomonadati</taxon>
        <taxon>Spirochaetota</taxon>
        <taxon>Spirochaetia</taxon>
        <taxon>Leptospirales</taxon>
        <taxon>Leptospiraceae</taxon>
        <taxon>Leptospira</taxon>
    </lineage>
</organism>
<proteinExistence type="predicted"/>
<evidence type="ECO:0000313" key="1">
    <source>
        <dbReference type="EMBL" id="RHX84451.1"/>
    </source>
</evidence>
<dbReference type="AlphaFoldDB" id="A0A8B3CMV0"/>
<evidence type="ECO:0000313" key="2">
    <source>
        <dbReference type="Proteomes" id="UP000266669"/>
    </source>
</evidence>
<sequence length="107" mass="12925">MRSILLRKNPMQDWMKKTAREKYKKRQFPSHKRKYTRKTLPKLTFSRSAFQSSILSITRIGKIKLRICFSGKICFLSEESKIQQVRRNPRTQNFSHSYSLKKLLFIR</sequence>
<reference evidence="2" key="1">
    <citation type="submission" date="2018-05" db="EMBL/GenBank/DDBJ databases">
        <title>Leptospira yasudae sp. nov. and Leptospira stimsonii sp. nov., two pathogenic species of the genus Leptospira isolated from environmental sources.</title>
        <authorList>
            <person name="Casanovas-Massana A."/>
            <person name="Hamond C."/>
            <person name="Santos L.A."/>
            <person name="Hacker K.P."/>
            <person name="Balassiano I."/>
            <person name="Medeiros M.A."/>
            <person name="Reis M.G."/>
            <person name="Ko A.I."/>
            <person name="Wunder E.A."/>
        </authorList>
    </citation>
    <scope>NUCLEOTIDE SEQUENCE [LARGE SCALE GENOMIC DNA]</scope>
    <source>
        <strain evidence="2">AMB6-RJ</strain>
    </source>
</reference>
<dbReference type="EMBL" id="QHCS01000005">
    <property type="protein sequence ID" value="RHX84451.1"/>
    <property type="molecule type" value="Genomic_DNA"/>
</dbReference>
<name>A0A8B3CMV0_9LEPT</name>
<accession>A0A8B3CMV0</accession>
<gene>
    <name evidence="1" type="ORF">DLM78_17130</name>
</gene>
<protein>
    <submittedName>
        <fullName evidence="1">Uncharacterized protein</fullName>
    </submittedName>
</protein>